<evidence type="ECO:0000313" key="3">
    <source>
        <dbReference type="Proteomes" id="UP001500459"/>
    </source>
</evidence>
<keyword evidence="1" id="KW-0472">Membrane</keyword>
<keyword evidence="1" id="KW-1133">Transmembrane helix</keyword>
<protein>
    <submittedName>
        <fullName evidence="2">DUF2085 domain-containing protein</fullName>
    </submittedName>
</protein>
<reference evidence="3" key="1">
    <citation type="journal article" date="2019" name="Int. J. Syst. Evol. Microbiol.">
        <title>The Global Catalogue of Microorganisms (GCM) 10K type strain sequencing project: providing services to taxonomists for standard genome sequencing and annotation.</title>
        <authorList>
            <consortium name="The Broad Institute Genomics Platform"/>
            <consortium name="The Broad Institute Genome Sequencing Center for Infectious Disease"/>
            <person name="Wu L."/>
            <person name="Ma J."/>
        </authorList>
    </citation>
    <scope>NUCLEOTIDE SEQUENCE [LARGE SCALE GENOMIC DNA]</scope>
    <source>
        <strain evidence="3">JCM 17106</strain>
    </source>
</reference>
<keyword evidence="3" id="KW-1185">Reference proteome</keyword>
<gene>
    <name evidence="2" type="ORF">GCM10022393_35410</name>
</gene>
<dbReference type="Proteomes" id="UP001500459">
    <property type="component" value="Unassembled WGS sequence"/>
</dbReference>
<dbReference type="EMBL" id="BAABCW010000019">
    <property type="protein sequence ID" value="GAA3518214.1"/>
    <property type="molecule type" value="Genomic_DNA"/>
</dbReference>
<dbReference type="RefSeq" id="WP_344929715.1">
    <property type="nucleotide sequence ID" value="NZ_BAABCW010000019.1"/>
</dbReference>
<dbReference type="InterPro" id="IPR019206">
    <property type="entry name" value="DUF2085_TM"/>
</dbReference>
<name>A0ABP6URA8_9FLAO</name>
<feature type="transmembrane region" description="Helical" evidence="1">
    <location>
        <begin position="75"/>
        <end position="100"/>
    </location>
</feature>
<organism evidence="2 3">
    <name type="scientific">Aquimarina addita</name>
    <dbReference type="NCBI Taxonomy" id="870485"/>
    <lineage>
        <taxon>Bacteria</taxon>
        <taxon>Pseudomonadati</taxon>
        <taxon>Bacteroidota</taxon>
        <taxon>Flavobacteriia</taxon>
        <taxon>Flavobacteriales</taxon>
        <taxon>Flavobacteriaceae</taxon>
        <taxon>Aquimarina</taxon>
    </lineage>
</organism>
<evidence type="ECO:0000313" key="2">
    <source>
        <dbReference type="EMBL" id="GAA3518214.1"/>
    </source>
</evidence>
<dbReference type="Pfam" id="PF09858">
    <property type="entry name" value="DUF2085"/>
    <property type="match status" value="1"/>
</dbReference>
<feature type="transmembrane region" description="Helical" evidence="1">
    <location>
        <begin position="41"/>
        <end position="63"/>
    </location>
</feature>
<proteinExistence type="predicted"/>
<accession>A0ABP6URA8</accession>
<evidence type="ECO:0000256" key="1">
    <source>
        <dbReference type="SAM" id="Phobius"/>
    </source>
</evidence>
<comment type="caution">
    <text evidence="2">The sequence shown here is derived from an EMBL/GenBank/DDBJ whole genome shotgun (WGS) entry which is preliminary data.</text>
</comment>
<sequence>MASRSFFWKGKQFPVCSRCTGIHIGYLSFPLFTFDLITLNLYWTIFLILPTYLDGLIQAYFDLESNNIRRVITGLMAGTGMMSLVAIIGKFIGNQILILIN</sequence>
<keyword evidence="1" id="KW-0812">Transmembrane</keyword>